<evidence type="ECO:0000259" key="12">
    <source>
        <dbReference type="Pfam" id="PF04715"/>
    </source>
</evidence>
<accession>A0AAN7CYG7</accession>
<dbReference type="InterPro" id="IPR058565">
    <property type="entry name" value="Ig_TRAPPC9_Trs120_1st"/>
</dbReference>
<feature type="compositionally biased region" description="Polar residues" evidence="9">
    <location>
        <begin position="644"/>
        <end position="659"/>
    </location>
</feature>
<feature type="region of interest" description="Disordered" evidence="9">
    <location>
        <begin position="573"/>
        <end position="661"/>
    </location>
</feature>
<dbReference type="InterPro" id="IPR058564">
    <property type="entry name" value="TPR_TRAPPC9_Trs120"/>
</dbReference>
<feature type="domain" description="Chorismate-utilising enzyme C-terminal" evidence="11">
    <location>
        <begin position="2339"/>
        <end position="2476"/>
    </location>
</feature>
<feature type="domain" description="Trs120/TRAPPC9 third Ig-like" evidence="16">
    <location>
        <begin position="1396"/>
        <end position="1574"/>
    </location>
</feature>
<evidence type="ECO:0000313" key="18">
    <source>
        <dbReference type="EMBL" id="KAK4250386.1"/>
    </source>
</evidence>
<dbReference type="Pfam" id="PF26283">
    <property type="entry name" value="Ig_TRAPPC9-Trs120_4th"/>
    <property type="match status" value="1"/>
</dbReference>
<dbReference type="InterPro" id="IPR013935">
    <property type="entry name" value="Trs120_TRAPPC9"/>
</dbReference>
<dbReference type="InterPro" id="IPR006805">
    <property type="entry name" value="Anth_synth_I_N"/>
</dbReference>
<comment type="caution">
    <text evidence="18">The sequence shown here is derived from an EMBL/GenBank/DDBJ whole genome shotgun (WGS) entry which is preliminary data.</text>
</comment>
<keyword evidence="5" id="KW-0315">Glutamine amidotransferase</keyword>
<dbReference type="GO" id="GO:0005802">
    <property type="term" value="C:trans-Golgi network"/>
    <property type="evidence" value="ECO:0007669"/>
    <property type="project" value="TreeGrafter"/>
</dbReference>
<dbReference type="PANTHER" id="PTHR21512">
    <property type="entry name" value="TRAFFICKING PROTEIN PARTICLE COMPLEX SUBUNIT 9"/>
    <property type="match status" value="1"/>
</dbReference>
<evidence type="ECO:0000256" key="8">
    <source>
        <dbReference type="ARBA" id="ARBA00031904"/>
    </source>
</evidence>
<dbReference type="EMBL" id="MU857614">
    <property type="protein sequence ID" value="KAK4250386.1"/>
    <property type="molecule type" value="Genomic_DNA"/>
</dbReference>
<dbReference type="InterPro" id="IPR002347">
    <property type="entry name" value="SDR_fam"/>
</dbReference>
<comment type="catalytic activity">
    <reaction evidence="1">
        <text>chorismate + L-glutamine = 4-amino-4-deoxychorismate + L-glutamate</text>
        <dbReference type="Rhea" id="RHEA:11672"/>
        <dbReference type="ChEBI" id="CHEBI:29748"/>
        <dbReference type="ChEBI" id="CHEBI:29985"/>
        <dbReference type="ChEBI" id="CHEBI:58359"/>
        <dbReference type="ChEBI" id="CHEBI:58406"/>
        <dbReference type="EC" id="2.6.1.85"/>
    </reaction>
</comment>
<dbReference type="Proteomes" id="UP001303647">
    <property type="component" value="Unassembled WGS sequence"/>
</dbReference>
<evidence type="ECO:0000259" key="15">
    <source>
        <dbReference type="Pfam" id="PF26254"/>
    </source>
</evidence>
<keyword evidence="6" id="KW-0333">Golgi apparatus</keyword>
<feature type="domain" description="Glutamine amidotransferase" evidence="10">
    <location>
        <begin position="1727"/>
        <end position="1975"/>
    </location>
</feature>
<reference evidence="18" key="1">
    <citation type="journal article" date="2023" name="Mol. Phylogenet. Evol.">
        <title>Genome-scale phylogeny and comparative genomics of the fungal order Sordariales.</title>
        <authorList>
            <person name="Hensen N."/>
            <person name="Bonometti L."/>
            <person name="Westerberg I."/>
            <person name="Brannstrom I.O."/>
            <person name="Guillou S."/>
            <person name="Cros-Aarteil S."/>
            <person name="Calhoun S."/>
            <person name="Haridas S."/>
            <person name="Kuo A."/>
            <person name="Mondo S."/>
            <person name="Pangilinan J."/>
            <person name="Riley R."/>
            <person name="LaButti K."/>
            <person name="Andreopoulos B."/>
            <person name="Lipzen A."/>
            <person name="Chen C."/>
            <person name="Yan M."/>
            <person name="Daum C."/>
            <person name="Ng V."/>
            <person name="Clum A."/>
            <person name="Steindorff A."/>
            <person name="Ohm R.A."/>
            <person name="Martin F."/>
            <person name="Silar P."/>
            <person name="Natvig D.O."/>
            <person name="Lalanne C."/>
            <person name="Gautier V."/>
            <person name="Ament-Velasquez S.L."/>
            <person name="Kruys A."/>
            <person name="Hutchinson M.I."/>
            <person name="Powell A.J."/>
            <person name="Barry K."/>
            <person name="Miller A.N."/>
            <person name="Grigoriev I.V."/>
            <person name="Debuchy R."/>
            <person name="Gladieux P."/>
            <person name="Hiltunen Thoren M."/>
            <person name="Johannesson H."/>
        </authorList>
    </citation>
    <scope>NUCLEOTIDE SEQUENCE</scope>
    <source>
        <strain evidence="18">CBS 359.72</strain>
    </source>
</reference>
<feature type="compositionally biased region" description="Polar residues" evidence="9">
    <location>
        <begin position="573"/>
        <end position="590"/>
    </location>
</feature>
<organism evidence="18 19">
    <name type="scientific">Corynascus novoguineensis</name>
    <dbReference type="NCBI Taxonomy" id="1126955"/>
    <lineage>
        <taxon>Eukaryota</taxon>
        <taxon>Fungi</taxon>
        <taxon>Dikarya</taxon>
        <taxon>Ascomycota</taxon>
        <taxon>Pezizomycotina</taxon>
        <taxon>Sordariomycetes</taxon>
        <taxon>Sordariomycetidae</taxon>
        <taxon>Sordariales</taxon>
        <taxon>Chaetomiaceae</taxon>
        <taxon>Corynascus</taxon>
    </lineage>
</organism>
<feature type="domain" description="Anthranilate synthase component I N-terminal" evidence="12">
    <location>
        <begin position="2060"/>
        <end position="2204"/>
    </location>
</feature>
<dbReference type="Pfam" id="PF00106">
    <property type="entry name" value="adh_short"/>
    <property type="match status" value="1"/>
</dbReference>
<dbReference type="NCBIfam" id="TIGR01823">
    <property type="entry name" value="PabB-fungal"/>
    <property type="match status" value="1"/>
</dbReference>
<feature type="region of interest" description="Disordered" evidence="9">
    <location>
        <begin position="2474"/>
        <end position="2495"/>
    </location>
</feature>
<keyword evidence="4" id="KW-0289">Folate biosynthesis</keyword>
<dbReference type="InterPro" id="IPR036291">
    <property type="entry name" value="NAD(P)-bd_dom_sf"/>
</dbReference>
<dbReference type="Gene3D" id="3.40.50.720">
    <property type="entry name" value="NAD(P)-binding Rossmann-like Domain"/>
    <property type="match status" value="1"/>
</dbReference>
<dbReference type="PANTHER" id="PTHR21512:SF5">
    <property type="entry name" value="TRAFFICKING PROTEIN PARTICLE COMPLEX SUBUNIT 9"/>
    <property type="match status" value="1"/>
</dbReference>
<gene>
    <name evidence="18" type="ORF">C7999DRAFT_38688</name>
</gene>
<sequence>MGSPATHNSPRTWFLTSSLSPLSIRLIRLLLAHGDYVVACLPPLEIEDEERSAEFRELVNECKSNRKDREGWKDRIRGIRCDARAMGQCGAAIAEAVQVFGRIDILLCCKFEAVIGTVEELSATPATRNLVRDQFDTIFFSQVNFIKAALPQFRAQHTGHIIILTSIGGHIGTPCMPMYTAATWALEGYCDSLAYEIAPFNIKVTIVQPNKEIQSLTNKIIFAPQLPYYDADVNPAPSMREILGNVLNANPDTAIEQSDDEIQYRYPRLPAAAYDKLVMETVHALTAIGGHENPPARHIVGFEGAVAVKEKLKTVTEELEDFVDASLAVDIFESELKAEAQQGRANRHISRSFRCLGSLQSRNDGGARMTVDPLLPVAPARVKALVLPVGHITRARFTAFVDRLNAESVVFLRDVTPDARPHRNMFSPLAFPDGAMFYDLISHQPPASHLSLSPFDLFREPLAVIAIADGVELPKAVFSKRNSGGRTVQEANIRTLYQDLEDLRDRYPKVLAHQVLVFDYVPAKENPLPIPEGIVTIPPADQLKRTTIKTMTTLAKSYEGMSFIDSPGYPSARQTSAFSLPVNRSSSTSGLPDRSHARMSMPPVPFKGQPPSESAGSSPARPSTPVGSSKPLPSPPSTPEQVGVSRQDTSESFRAQNQDRVPVQGFGRSRIQVVVGSLYLQAGLWNNALKELTEAATIAKSINDHLWHGKALELTLISLLLLGWAGIEFRVPSILLPPHDKGTSAAMALQEATEIKDPNQPPWMRHLQMHMPELLDRILWLYSRISAEHLPPLPHSEAIIRFCKMSTAVHTANGQLCRESLEMIVFGVPPRVPLTTSPRFTIHPTRSQILLTTVDRVVILGGIASVLGHLGFQRKKAMVIRELARTRGAADVGIHPAAGLVGLNGASARDGAGGMLELGEGDIEHGMDSWLGLLTRTYGVVGGNTSGDEGDCSDEAVVSRIQRQSAARFFGMQGVKLNILRACINFSEALPDFAGVLKYSSDLLRTAGSGIAPGPRRENAYPSITREEQVRLLTNILKTSNLSKRLGIGPLAAEYWDEFLVRGVSLEAMPPTRLPFPHAKTVLPGITAARSSQDVDPFIYNPFLKRPDTATVDRILVAGEPASFRLTLQNPYEIEVELESIRLDTEGAEFESAVENTTIGPYRTQIMRISGTPKSAGMVKVTGALIKVRGCRERRFPIFADPWAPEDASKIKAIGLGALDVNSAAVSPAIQRLKPAQIELKVIAPQPVVVVKSSSLPQSSVMILEGERQSFSVTLQNLSATTPVDFLLFSFKDSTQEPLQLALNNRDATATELYEYELVLAKKQPLRLKNRDDSKRFIAPGQTATFEFELLGRPGLTHGLIQVDYAHLGVPHDEVAEKFYTRRVSMELTVTVNASIEITRADVLPLTSSIPTPLWSRVTTVKNDLTADTHCLLLLDLRNAWPGQMTIHLSSSFQNEQEGQQEEEYTIQIEESIVPGHTARVILPIRRVYLEDPHAFIPALNPARQRQFVVSTKIAPEVERASREAFWYRERVLDSLRARWRTPSAGGGGGSNRWREGEIELRAVRFTARMVEAVRVDEVDVEISVAEDPATAPATAAAAAAAAATEGGAEKKSSGRFVVNVDEFLQLRVRVTNRSARPVHPLLRLTPLLCHRPFNVSLDFTRKMAKFAWNGTLQQALPLLEGNGGTVEVSMGVTALCRGEFEILGSVEEARLWRLANHRMGRPRILFLDAYDSFSNNITALLTTLLEADVFVLPIDGPLLADICHGPAAFNSLDDDNDADDDNGPSSREKRRAKFVAELKRYDAVVCGPGPGNPDTEADIGLVRHVWKLTEDELLPVLGVCLGFQSLVSAHGGRVGRLRRGLHGMVRDIQHRERSSVEGDVFAGVRRFKATLYHSLCGDIGQGEVSDKEWEAARWRAFGQCPDLVPLAWVEEERGEGEQKERILMAVRHRTKPFWGVQYHPESVCTEEEGNKVILNWFREARRWNKEKGREAVAEGHGFARAATKPSLLSQLNEWPAEQHTRKWWEILEANPALHFLTLPLPAGVQVPDIVEAVCPEGSERIVLDSANAAPTMSQADVRGRYSIIAAGLDESLRVEHHVGDSYATIKVASLGGSSVNLSEKVPLEQYGGAWGLVAAFHEARRLPAAEPAYTPFVGGFMGYVTYEQGLGDIGISLEQPRPHHRPDISLAWVTKSIVVDHLRQVIHVQQLSPGHLGTDSWMDKTADKLRILQSSPRRESPNSPAVPPTFLPTKARRHSMSASIKTPQTKDYEAKVEICQEYIAAGESYELCLTDQTTINRPLSDVYTQHTSTPLPPSSPRKGQQKQARQFQHTNPTLSSLASPSSSSSSSWSLFKRLRKHQPAPFASYVRLGPATLVSASPERFLTYDRAGRCSMRPMKGTVRKSEGNGGAATLAQAEQILHVPKEEAENLMIVDLVRHDLHGICGAGRVAVPHLLKVEEYQSVFQMITVVEGQLPPTLPPPRSADGGDNGGNGAGALNGKAAYTGLDVLAASLPPGSMTGAPKKRSCEILRDIEGHQERSLYSGVVGYMCATGRGDWSVTIRSLFRWDDEQVIVSGEEGPETHEVWRIGAGGAVTILSTPEGEREEMFTKLAGPLRIFGEEPCRR</sequence>
<evidence type="ECO:0000259" key="16">
    <source>
        <dbReference type="Pfam" id="PF26282"/>
    </source>
</evidence>
<dbReference type="PROSITE" id="PS51273">
    <property type="entry name" value="GATASE_TYPE_1"/>
    <property type="match status" value="1"/>
</dbReference>
<evidence type="ECO:0000256" key="5">
    <source>
        <dbReference type="ARBA" id="ARBA00022962"/>
    </source>
</evidence>
<reference evidence="18" key="2">
    <citation type="submission" date="2023-05" db="EMBL/GenBank/DDBJ databases">
        <authorList>
            <consortium name="Lawrence Berkeley National Laboratory"/>
            <person name="Steindorff A."/>
            <person name="Hensen N."/>
            <person name="Bonometti L."/>
            <person name="Westerberg I."/>
            <person name="Brannstrom I.O."/>
            <person name="Guillou S."/>
            <person name="Cros-Aarteil S."/>
            <person name="Calhoun S."/>
            <person name="Haridas S."/>
            <person name="Kuo A."/>
            <person name="Mondo S."/>
            <person name="Pangilinan J."/>
            <person name="Riley R."/>
            <person name="Labutti K."/>
            <person name="Andreopoulos B."/>
            <person name="Lipzen A."/>
            <person name="Chen C."/>
            <person name="Yanf M."/>
            <person name="Daum C."/>
            <person name="Ng V."/>
            <person name="Clum A."/>
            <person name="Ohm R."/>
            <person name="Martin F."/>
            <person name="Silar P."/>
            <person name="Natvig D."/>
            <person name="Lalanne C."/>
            <person name="Gautier V."/>
            <person name="Ament-Velasquez S.L."/>
            <person name="Kruys A."/>
            <person name="Hutchinson M.I."/>
            <person name="Powell A.J."/>
            <person name="Barry K."/>
            <person name="Miller A.N."/>
            <person name="Grigoriev I.V."/>
            <person name="Debuchy R."/>
            <person name="Gladieux P."/>
            <person name="Thoren M.H."/>
            <person name="Johannesson H."/>
        </authorList>
    </citation>
    <scope>NUCLEOTIDE SEQUENCE</scope>
    <source>
        <strain evidence="18">CBS 359.72</strain>
    </source>
</reference>
<proteinExistence type="predicted"/>
<dbReference type="Pfam" id="PF04715">
    <property type="entry name" value="Anth_synt_I_N"/>
    <property type="match status" value="1"/>
</dbReference>
<dbReference type="Pfam" id="PF08626">
    <property type="entry name" value="TRAPPC9-Trs120"/>
    <property type="match status" value="1"/>
</dbReference>
<dbReference type="InterPro" id="IPR058568">
    <property type="entry name" value="Ig_TRAPPC9_Trs120_4th"/>
</dbReference>
<dbReference type="GO" id="GO:0046820">
    <property type="term" value="F:4-amino-4-deoxychorismate synthase activity"/>
    <property type="evidence" value="ECO:0007669"/>
    <property type="project" value="UniProtKB-EC"/>
</dbReference>
<dbReference type="InterPro" id="IPR015890">
    <property type="entry name" value="Chorismate_C"/>
</dbReference>
<evidence type="ECO:0000256" key="2">
    <source>
        <dbReference type="ARBA" id="ARBA00004555"/>
    </source>
</evidence>
<feature type="domain" description="Trs120/TRAPPC9 TPR region" evidence="14">
    <location>
        <begin position="768"/>
        <end position="1047"/>
    </location>
</feature>
<dbReference type="Pfam" id="PF26254">
    <property type="entry name" value="Ig_TRAPPC9-Trs120_1st"/>
    <property type="match status" value="1"/>
</dbReference>
<evidence type="ECO:0000256" key="9">
    <source>
        <dbReference type="SAM" id="MobiDB-lite"/>
    </source>
</evidence>
<feature type="domain" description="Chorismate-utilising enzyme C-terminal" evidence="11">
    <location>
        <begin position="2501"/>
        <end position="2609"/>
    </location>
</feature>
<dbReference type="Pfam" id="PF00117">
    <property type="entry name" value="GATase"/>
    <property type="match status" value="1"/>
</dbReference>
<feature type="domain" description="Trs120/TRAPPC9 first Ig-like" evidence="15">
    <location>
        <begin position="1061"/>
        <end position="1243"/>
    </location>
</feature>
<feature type="compositionally biased region" description="Gly residues" evidence="9">
    <location>
        <begin position="2486"/>
        <end position="2495"/>
    </location>
</feature>
<comment type="pathway">
    <text evidence="3">Cofactor biosynthesis; tetrahydrofolate biosynthesis; 4-aminobenzoate from chorismate: step 1/2.</text>
</comment>
<evidence type="ECO:0000313" key="19">
    <source>
        <dbReference type="Proteomes" id="UP001303647"/>
    </source>
</evidence>
<evidence type="ECO:0000256" key="3">
    <source>
        <dbReference type="ARBA" id="ARBA00005009"/>
    </source>
</evidence>
<feature type="compositionally biased region" description="Low complexity" evidence="9">
    <location>
        <begin position="2335"/>
        <end position="2344"/>
    </location>
</feature>
<evidence type="ECO:0000256" key="1">
    <source>
        <dbReference type="ARBA" id="ARBA00001000"/>
    </source>
</evidence>
<comment type="subcellular location">
    <subcellularLocation>
        <location evidence="2">Golgi apparatus</location>
    </subcellularLocation>
</comment>
<evidence type="ECO:0000259" key="10">
    <source>
        <dbReference type="Pfam" id="PF00117"/>
    </source>
</evidence>
<feature type="compositionally biased region" description="Polar residues" evidence="9">
    <location>
        <begin position="2300"/>
        <end position="2310"/>
    </location>
</feature>
<evidence type="ECO:0000259" key="17">
    <source>
        <dbReference type="Pfam" id="PF26283"/>
    </source>
</evidence>
<dbReference type="InterPro" id="IPR010117">
    <property type="entry name" value="PabB_fungal"/>
</dbReference>
<evidence type="ECO:0000259" key="14">
    <source>
        <dbReference type="Pfam" id="PF26251"/>
    </source>
</evidence>
<dbReference type="SUPFAM" id="SSF52317">
    <property type="entry name" value="Class I glutamine amidotransferase-like"/>
    <property type="match status" value="1"/>
</dbReference>
<dbReference type="Gene3D" id="3.40.50.880">
    <property type="match status" value="1"/>
</dbReference>
<evidence type="ECO:0000256" key="7">
    <source>
        <dbReference type="ARBA" id="ARBA00031329"/>
    </source>
</evidence>
<protein>
    <recommendedName>
        <fullName evidence="8">p-aminobenzoic acid synthase</fullName>
    </recommendedName>
    <alternativeName>
        <fullName evidence="7">Para-aminobenzoate synthase</fullName>
    </alternativeName>
</protein>
<feature type="domain" description="Trs120/TRAPPC9 N-terminal" evidence="13">
    <location>
        <begin position="374"/>
        <end position="734"/>
    </location>
</feature>
<dbReference type="GO" id="GO:0046656">
    <property type="term" value="P:folic acid biosynthetic process"/>
    <property type="evidence" value="ECO:0007669"/>
    <property type="project" value="UniProtKB-KW"/>
</dbReference>
<dbReference type="Pfam" id="PF00425">
    <property type="entry name" value="Chorismate_bind"/>
    <property type="match status" value="2"/>
</dbReference>
<feature type="compositionally biased region" description="Polar residues" evidence="9">
    <location>
        <begin position="611"/>
        <end position="621"/>
    </location>
</feature>
<dbReference type="SUPFAM" id="SSF51735">
    <property type="entry name" value="NAD(P)-binding Rossmann-fold domains"/>
    <property type="match status" value="1"/>
</dbReference>
<name>A0AAN7CYG7_9PEZI</name>
<dbReference type="SUPFAM" id="SSF56322">
    <property type="entry name" value="ADC synthase"/>
    <property type="match status" value="1"/>
</dbReference>
<evidence type="ECO:0000256" key="6">
    <source>
        <dbReference type="ARBA" id="ARBA00023034"/>
    </source>
</evidence>
<keyword evidence="19" id="KW-1185">Reference proteome</keyword>
<evidence type="ECO:0000256" key="4">
    <source>
        <dbReference type="ARBA" id="ARBA00022909"/>
    </source>
</evidence>
<evidence type="ECO:0000259" key="13">
    <source>
        <dbReference type="Pfam" id="PF08626"/>
    </source>
</evidence>
<feature type="region of interest" description="Disordered" evidence="9">
    <location>
        <begin position="2230"/>
        <end position="2264"/>
    </location>
</feature>
<dbReference type="Gene3D" id="3.60.120.10">
    <property type="entry name" value="Anthranilate synthase"/>
    <property type="match status" value="1"/>
</dbReference>
<dbReference type="InterPro" id="IPR006221">
    <property type="entry name" value="TrpG/PapA_dom"/>
</dbReference>
<dbReference type="InterPro" id="IPR029062">
    <property type="entry name" value="Class_I_gatase-like"/>
</dbReference>
<feature type="domain" description="Trs120/TRAPPC9 fourth Ig-like" evidence="17">
    <location>
        <begin position="1580"/>
        <end position="1719"/>
    </location>
</feature>
<dbReference type="InterPro" id="IPR017926">
    <property type="entry name" value="GATASE"/>
</dbReference>
<dbReference type="InterPro" id="IPR005801">
    <property type="entry name" value="ADC_synthase"/>
</dbReference>
<dbReference type="CDD" id="cd01743">
    <property type="entry name" value="GATase1_Anthranilate_Synthase"/>
    <property type="match status" value="1"/>
</dbReference>
<dbReference type="InterPro" id="IPR058567">
    <property type="entry name" value="Ig_TRAPPC9_Trs120_3rd"/>
</dbReference>
<feature type="region of interest" description="Disordered" evidence="9">
    <location>
        <begin position="2300"/>
        <end position="2344"/>
    </location>
</feature>
<dbReference type="InterPro" id="IPR058563">
    <property type="entry name" value="Trs120_TRAPPC9_N"/>
</dbReference>
<feature type="compositionally biased region" description="Polar residues" evidence="9">
    <location>
        <begin position="2318"/>
        <end position="2334"/>
    </location>
</feature>
<dbReference type="Pfam" id="PF26282">
    <property type="entry name" value="Ig_TRAPPC9-Trs120_3rd"/>
    <property type="match status" value="1"/>
</dbReference>
<evidence type="ECO:0000259" key="11">
    <source>
        <dbReference type="Pfam" id="PF00425"/>
    </source>
</evidence>
<dbReference type="Pfam" id="PF26251">
    <property type="entry name" value="TPR_TRAPPC9-Trs120"/>
    <property type="match status" value="1"/>
</dbReference>
<dbReference type="Pfam" id="PF26280">
    <property type="entry name" value="Ig_TRAPPC9-Trs120_2nd"/>
    <property type="match status" value="1"/>
</dbReference>